<name>A0A1F6C5N9_HANXR</name>
<organism evidence="1 2">
    <name type="scientific">Handelsmanbacteria sp. (strain RIFCSPLOWO2_12_FULL_64_10)</name>
    <dbReference type="NCBI Taxonomy" id="1817868"/>
    <lineage>
        <taxon>Bacteria</taxon>
        <taxon>Candidatus Handelsmaniibacteriota</taxon>
    </lineage>
</organism>
<comment type="caution">
    <text evidence="1">The sequence shown here is derived from an EMBL/GenBank/DDBJ whole genome shotgun (WGS) entry which is preliminary data.</text>
</comment>
<evidence type="ECO:0000313" key="2">
    <source>
        <dbReference type="Proteomes" id="UP000178606"/>
    </source>
</evidence>
<protein>
    <recommendedName>
        <fullName evidence="3">Fibronectin type-III domain-containing protein</fullName>
    </recommendedName>
</protein>
<sequence length="1110" mass="123846">MRLPGKRFLLLRTLSVLLGLVAILQPPALRAQGIGASPPVILLDSLRFAEDSTLDLNLADRVWDDETPGKAIRWEVRAPSPSPLHFRIDRNNHLLLWADPDWHGRSVLILKATDAHNNSGERQIPVIVDQAPDIFMGDFVLRPLGEILIPLKGHIAPDTSLKDVRWKWDPIGRDTLDVQMISPDSLRLRAGRLFVKGPLFLRFYIEDNSGKRLDTDMAVINVDPPRRPPFFIIRDTLFVLSARETGVEKALLVRDDIDASGQIELEVRVPPGQPFDAFVRTSPGGRDTLIVRSRVTVDSTGYFELTARNSAGLRASTQVLVRVVPGPILALPNYLEVSYNDTTYLPLEGYVRATDPLHPLAWSVQPGIQVGARVSRVKAADLLRSGDFARFPGADSLLGMVDSVHVLAVFGSDRFFGLEWVKISVADRSTGLSDTAALPVYVGVSGLDPKRPTQDIPLPKDPALLNAMLNAKVRTSTGGPLVRRGDRLVWEPMPPLRNQNPRYRLAYGTDDRFLNRPVHIVDVGDSASFTLPDTLRLNVPYWARLLVAYEGLFSFWSDPLPFIGDRPPDPPVLLSPPDQAELDPAALLLRVRAGVDQDGEPVSVRIDVASDSALQTPADSKLFPGITYPIELEFRPDSTRLPAGKTYFWRAVSISSGLETSSPVRSFNLYNLRPPPGVRLIVLAPDSARPVIDLRDSIAWRLESPDTLYLRDVSFRLEIASGYDPSKQELTGVRIDTSGATLTALRRLDRALDYGRAYWYRISVRFTVATASSREFFKLTTGVQTFWAEHRPQPFDLAQPAADTVLRRLPATFRWGASRTPNSPVSYILEINTTSAFEKPLFARDVGADSFYVMVDPPFEGYDDRMLFWRVRARANGLERPSRGPSGEGDPGRFRFNLFALLTPSQGQLIESASPTFRWKAYFSEADEKAPRYVLVLDPPPNGSPTPLLAQVESLAVGDPQLPKPLTGDTWYTWRVGALVGPDTIWATPDPARFFAGDRRIREFYAYPNPFSPRAGEQIQFHAMFLQPIARASLRILTAHPPHLPLLSRDLSLDPSGLRFFVPPIWDGRDFLSREMGYGVYIAELTVEYEGDRSRPERVYYPVAIGPRPK</sequence>
<dbReference type="InterPro" id="IPR013783">
    <property type="entry name" value="Ig-like_fold"/>
</dbReference>
<dbReference type="AlphaFoldDB" id="A0A1F6C5N9"/>
<dbReference type="EMBL" id="MFKF01000404">
    <property type="protein sequence ID" value="OGG44408.1"/>
    <property type="molecule type" value="Genomic_DNA"/>
</dbReference>
<reference evidence="1 2" key="1">
    <citation type="journal article" date="2016" name="Nat. Commun.">
        <title>Thousands of microbial genomes shed light on interconnected biogeochemical processes in an aquifer system.</title>
        <authorList>
            <person name="Anantharaman K."/>
            <person name="Brown C.T."/>
            <person name="Hug L.A."/>
            <person name="Sharon I."/>
            <person name="Castelle C.J."/>
            <person name="Probst A.J."/>
            <person name="Thomas B.C."/>
            <person name="Singh A."/>
            <person name="Wilkins M.J."/>
            <person name="Karaoz U."/>
            <person name="Brodie E.L."/>
            <person name="Williams K.H."/>
            <person name="Hubbard S.S."/>
            <person name="Banfield J.F."/>
        </authorList>
    </citation>
    <scope>NUCLEOTIDE SEQUENCE [LARGE SCALE GENOMIC DNA]</scope>
    <source>
        <strain evidence="2">RIFCSPLOWO2_12_FULL_64_10</strain>
    </source>
</reference>
<evidence type="ECO:0000313" key="1">
    <source>
        <dbReference type="EMBL" id="OGG44408.1"/>
    </source>
</evidence>
<gene>
    <name evidence="1" type="ORF">A3F84_00860</name>
</gene>
<dbReference type="Proteomes" id="UP000178606">
    <property type="component" value="Unassembled WGS sequence"/>
</dbReference>
<proteinExistence type="predicted"/>
<dbReference type="Gene3D" id="2.60.40.10">
    <property type="entry name" value="Immunoglobulins"/>
    <property type="match status" value="1"/>
</dbReference>
<evidence type="ECO:0008006" key="3">
    <source>
        <dbReference type="Google" id="ProtNLM"/>
    </source>
</evidence>
<accession>A0A1F6C5N9</accession>